<feature type="transmembrane region" description="Helical" evidence="1">
    <location>
        <begin position="170"/>
        <end position="186"/>
    </location>
</feature>
<sequence length="200" mass="23591">MFLHNLIHFLFIILPPIINFLKFFSSRKQYFLKNIKSYNQIGPQGATDLASALARCVNFQNLTLDLSRNAIGDHGAQKLALALEKCQNLSNLKLDLTQRQFIYLFIYLSIYLQYILLQKQNFIDIFYLLGLYSIFHLTYFQFKYLFFYKLISSFLIFLIDYLFISLINSILLNIQIVIILLVIMVHQTQFKLYKVSISIV</sequence>
<evidence type="ECO:0000313" key="3">
    <source>
        <dbReference type="Proteomes" id="UP000009168"/>
    </source>
</evidence>
<gene>
    <name evidence="2" type="ORF">TTHERM_001120584</name>
</gene>
<keyword evidence="1 2" id="KW-0812">Transmembrane</keyword>
<dbReference type="KEGG" id="tet:TTHERM_001120584"/>
<name>W7X2M6_TETTS</name>
<dbReference type="Pfam" id="PF13516">
    <property type="entry name" value="LRR_6"/>
    <property type="match status" value="1"/>
</dbReference>
<dbReference type="GeneID" id="24441747"/>
<dbReference type="Gene3D" id="3.80.10.10">
    <property type="entry name" value="Ribonuclease Inhibitor"/>
    <property type="match status" value="1"/>
</dbReference>
<organism evidence="2 3">
    <name type="scientific">Tetrahymena thermophila (strain SB210)</name>
    <dbReference type="NCBI Taxonomy" id="312017"/>
    <lineage>
        <taxon>Eukaryota</taxon>
        <taxon>Sar</taxon>
        <taxon>Alveolata</taxon>
        <taxon>Ciliophora</taxon>
        <taxon>Intramacronucleata</taxon>
        <taxon>Oligohymenophorea</taxon>
        <taxon>Hymenostomatida</taxon>
        <taxon>Tetrahymenina</taxon>
        <taxon>Tetrahymenidae</taxon>
        <taxon>Tetrahymena</taxon>
    </lineage>
</organism>
<feature type="transmembrane region" description="Helical" evidence="1">
    <location>
        <begin position="122"/>
        <end position="139"/>
    </location>
</feature>
<proteinExistence type="predicted"/>
<dbReference type="SUPFAM" id="SSF52047">
    <property type="entry name" value="RNI-like"/>
    <property type="match status" value="1"/>
</dbReference>
<dbReference type="Proteomes" id="UP000009168">
    <property type="component" value="Unassembled WGS sequence"/>
</dbReference>
<feature type="transmembrane region" description="Helical" evidence="1">
    <location>
        <begin position="100"/>
        <end position="116"/>
    </location>
</feature>
<protein>
    <submittedName>
        <fullName evidence="2">Transmembrane protein, putative</fullName>
    </submittedName>
</protein>
<reference evidence="3" key="1">
    <citation type="journal article" date="2006" name="PLoS Biol.">
        <title>Macronuclear genome sequence of the ciliate Tetrahymena thermophila, a model eukaryote.</title>
        <authorList>
            <person name="Eisen J.A."/>
            <person name="Coyne R.S."/>
            <person name="Wu M."/>
            <person name="Wu D."/>
            <person name="Thiagarajan M."/>
            <person name="Wortman J.R."/>
            <person name="Badger J.H."/>
            <person name="Ren Q."/>
            <person name="Amedeo P."/>
            <person name="Jones K.M."/>
            <person name="Tallon L.J."/>
            <person name="Delcher A.L."/>
            <person name="Salzberg S.L."/>
            <person name="Silva J.C."/>
            <person name="Haas B.J."/>
            <person name="Majoros W.H."/>
            <person name="Farzad M."/>
            <person name="Carlton J.M."/>
            <person name="Smith R.K. Jr."/>
            <person name="Garg J."/>
            <person name="Pearlman R.E."/>
            <person name="Karrer K.M."/>
            <person name="Sun L."/>
            <person name="Manning G."/>
            <person name="Elde N.C."/>
            <person name="Turkewitz A.P."/>
            <person name="Asai D.J."/>
            <person name="Wilkes D.E."/>
            <person name="Wang Y."/>
            <person name="Cai H."/>
            <person name="Collins K."/>
            <person name="Stewart B.A."/>
            <person name="Lee S.R."/>
            <person name="Wilamowska K."/>
            <person name="Weinberg Z."/>
            <person name="Ruzzo W.L."/>
            <person name="Wloga D."/>
            <person name="Gaertig J."/>
            <person name="Frankel J."/>
            <person name="Tsao C.-C."/>
            <person name="Gorovsky M.A."/>
            <person name="Keeling P.J."/>
            <person name="Waller R.F."/>
            <person name="Patron N.J."/>
            <person name="Cherry J.M."/>
            <person name="Stover N.A."/>
            <person name="Krieger C.J."/>
            <person name="del Toro C."/>
            <person name="Ryder H.F."/>
            <person name="Williamson S.C."/>
            <person name="Barbeau R.A."/>
            <person name="Hamilton E.P."/>
            <person name="Orias E."/>
        </authorList>
    </citation>
    <scope>NUCLEOTIDE SEQUENCE [LARGE SCALE GENOMIC DNA]</scope>
    <source>
        <strain evidence="3">SB210</strain>
    </source>
</reference>
<dbReference type="RefSeq" id="XP_012653940.1">
    <property type="nucleotide sequence ID" value="XM_012798486.1"/>
</dbReference>
<keyword evidence="1" id="KW-1133">Transmembrane helix</keyword>
<evidence type="ECO:0000256" key="1">
    <source>
        <dbReference type="SAM" id="Phobius"/>
    </source>
</evidence>
<accession>W7X2M6</accession>
<dbReference type="InParanoid" id="W7X2M6"/>
<dbReference type="EMBL" id="GG662640">
    <property type="protein sequence ID" value="EWS73515.1"/>
    <property type="molecule type" value="Genomic_DNA"/>
</dbReference>
<keyword evidence="1" id="KW-0472">Membrane</keyword>
<evidence type="ECO:0000313" key="2">
    <source>
        <dbReference type="EMBL" id="EWS73515.1"/>
    </source>
</evidence>
<feature type="transmembrane region" description="Helical" evidence="1">
    <location>
        <begin position="6"/>
        <end position="24"/>
    </location>
</feature>
<dbReference type="OrthoDB" id="120976at2759"/>
<dbReference type="AlphaFoldDB" id="W7X2M6"/>
<dbReference type="InterPro" id="IPR001611">
    <property type="entry name" value="Leu-rich_rpt"/>
</dbReference>
<dbReference type="InterPro" id="IPR032675">
    <property type="entry name" value="LRR_dom_sf"/>
</dbReference>
<keyword evidence="3" id="KW-1185">Reference proteome</keyword>